<organism evidence="12 13">
    <name type="scientific">Rhynchospora tenuis</name>
    <dbReference type="NCBI Taxonomy" id="198213"/>
    <lineage>
        <taxon>Eukaryota</taxon>
        <taxon>Viridiplantae</taxon>
        <taxon>Streptophyta</taxon>
        <taxon>Embryophyta</taxon>
        <taxon>Tracheophyta</taxon>
        <taxon>Spermatophyta</taxon>
        <taxon>Magnoliopsida</taxon>
        <taxon>Liliopsida</taxon>
        <taxon>Poales</taxon>
        <taxon>Cyperaceae</taxon>
        <taxon>Cyperoideae</taxon>
        <taxon>Rhynchosporeae</taxon>
        <taxon>Rhynchospora</taxon>
    </lineage>
</organism>
<evidence type="ECO:0000256" key="4">
    <source>
        <dbReference type="ARBA" id="ARBA00023015"/>
    </source>
</evidence>
<dbReference type="PANTHER" id="PTHR31992:SF313">
    <property type="entry name" value="DOF ZINC FINGER PROTEIN DOF5.7"/>
    <property type="match status" value="1"/>
</dbReference>
<name>A0AAD5Z8J6_9POAL</name>
<evidence type="ECO:0000313" key="13">
    <source>
        <dbReference type="Proteomes" id="UP001210211"/>
    </source>
</evidence>
<evidence type="ECO:0000256" key="5">
    <source>
        <dbReference type="ARBA" id="ARBA00023125"/>
    </source>
</evidence>
<evidence type="ECO:0000256" key="6">
    <source>
        <dbReference type="ARBA" id="ARBA00023163"/>
    </source>
</evidence>
<evidence type="ECO:0000256" key="8">
    <source>
        <dbReference type="PROSITE-ProRule" id="PRU00071"/>
    </source>
</evidence>
<comment type="subcellular location">
    <subcellularLocation>
        <location evidence="8 9">Nucleus</location>
    </subcellularLocation>
</comment>
<dbReference type="GO" id="GO:0003677">
    <property type="term" value="F:DNA binding"/>
    <property type="evidence" value="ECO:0007669"/>
    <property type="project" value="UniProtKB-UniRule"/>
</dbReference>
<dbReference type="Pfam" id="PF02701">
    <property type="entry name" value="Zn_ribbon_Dof"/>
    <property type="match status" value="1"/>
</dbReference>
<feature type="compositionally biased region" description="Low complexity" evidence="10">
    <location>
        <begin position="297"/>
        <end position="313"/>
    </location>
</feature>
<sequence length="329" mass="34293">MESDGSGVATETGQNSTPDAANPATSMPPPEQGIKCPRCDSPNTKFCYYNNYSLSQPRHFCKTCRRYWTKGGALRNVPVGGGCRKNKKSKSSALSRLSLVPTDPMVGNFSDPGVGLQNLLSAPSQLVAAASDFQLGVLPFSRLHSPTSYGMSPTNKYISAGEIPSHGSAFSPPNISPTGLGYPASSAGAYGKMTGNGNSHGVGTAGSIASSIESLSFINQDLHLKLQQQRMAMLFQEEAKETDAGTAPAAEGHMRAISPDFGESGGLQKAWFAENSFVVPAGASTGASATRIGSDDGINTTGNNSNNSTYWSGAGSSGWNDMPQFTAMP</sequence>
<gene>
    <name evidence="12" type="ORF">LUZ61_018044</name>
</gene>
<reference evidence="12 13" key="1">
    <citation type="journal article" date="2022" name="Cell">
        <title>Repeat-based holocentromeres influence genome architecture and karyotype evolution.</title>
        <authorList>
            <person name="Hofstatter P.G."/>
            <person name="Thangavel G."/>
            <person name="Lux T."/>
            <person name="Neumann P."/>
            <person name="Vondrak T."/>
            <person name="Novak P."/>
            <person name="Zhang M."/>
            <person name="Costa L."/>
            <person name="Castellani M."/>
            <person name="Scott A."/>
            <person name="Toegelov H."/>
            <person name="Fuchs J."/>
            <person name="Mata-Sucre Y."/>
            <person name="Dias Y."/>
            <person name="Vanzela A.L.L."/>
            <person name="Huettel B."/>
            <person name="Almeida C.C.S."/>
            <person name="Simkova H."/>
            <person name="Souza G."/>
            <person name="Pedrosa-Harand A."/>
            <person name="Macas J."/>
            <person name="Mayer K.F.X."/>
            <person name="Houben A."/>
            <person name="Marques A."/>
        </authorList>
    </citation>
    <scope>NUCLEOTIDE SEQUENCE [LARGE SCALE GENOMIC DNA]</scope>
    <source>
        <strain evidence="12">RhyTen1mFocal</strain>
    </source>
</reference>
<dbReference type="InterPro" id="IPR045174">
    <property type="entry name" value="Dof"/>
</dbReference>
<evidence type="ECO:0000256" key="7">
    <source>
        <dbReference type="ARBA" id="ARBA00023242"/>
    </source>
</evidence>
<dbReference type="GO" id="GO:0003700">
    <property type="term" value="F:DNA-binding transcription factor activity"/>
    <property type="evidence" value="ECO:0007669"/>
    <property type="project" value="UniProtKB-UniRule"/>
</dbReference>
<dbReference type="Proteomes" id="UP001210211">
    <property type="component" value="Unassembled WGS sequence"/>
</dbReference>
<dbReference type="PROSITE" id="PS01361">
    <property type="entry name" value="ZF_DOF_1"/>
    <property type="match status" value="1"/>
</dbReference>
<dbReference type="EMBL" id="JAMRDG010000002">
    <property type="protein sequence ID" value="KAJ3688880.1"/>
    <property type="molecule type" value="Genomic_DNA"/>
</dbReference>
<accession>A0AAD5Z8J6</accession>
<dbReference type="InterPro" id="IPR003851">
    <property type="entry name" value="Znf_Dof"/>
</dbReference>
<keyword evidence="13" id="KW-1185">Reference proteome</keyword>
<dbReference type="PROSITE" id="PS50884">
    <property type="entry name" value="ZF_DOF_2"/>
    <property type="match status" value="1"/>
</dbReference>
<evidence type="ECO:0000256" key="10">
    <source>
        <dbReference type="SAM" id="MobiDB-lite"/>
    </source>
</evidence>
<comment type="caution">
    <text evidence="12">The sequence shown here is derived from an EMBL/GenBank/DDBJ whole genome shotgun (WGS) entry which is preliminary data.</text>
</comment>
<protein>
    <recommendedName>
        <fullName evidence="9">Dof zinc finger protein</fullName>
    </recommendedName>
</protein>
<proteinExistence type="predicted"/>
<feature type="compositionally biased region" description="Polar residues" evidence="10">
    <location>
        <begin position="9"/>
        <end position="25"/>
    </location>
</feature>
<keyword evidence="4 9" id="KW-0805">Transcription regulation</keyword>
<dbReference type="PANTHER" id="PTHR31992">
    <property type="entry name" value="DOF ZINC FINGER PROTEIN DOF1.4-RELATED"/>
    <property type="match status" value="1"/>
</dbReference>
<keyword evidence="5 8" id="KW-0238">DNA-binding</keyword>
<evidence type="ECO:0000256" key="1">
    <source>
        <dbReference type="ARBA" id="ARBA00022723"/>
    </source>
</evidence>
<evidence type="ECO:0000256" key="3">
    <source>
        <dbReference type="ARBA" id="ARBA00022833"/>
    </source>
</evidence>
<keyword evidence="2 8" id="KW-0863">Zinc-finger</keyword>
<evidence type="ECO:0000259" key="11">
    <source>
        <dbReference type="PROSITE" id="PS50884"/>
    </source>
</evidence>
<dbReference type="GO" id="GO:0008270">
    <property type="term" value="F:zinc ion binding"/>
    <property type="evidence" value="ECO:0007669"/>
    <property type="project" value="UniProtKB-KW"/>
</dbReference>
<dbReference type="AlphaFoldDB" id="A0AAD5Z8J6"/>
<evidence type="ECO:0000256" key="9">
    <source>
        <dbReference type="RuleBase" id="RU369094"/>
    </source>
</evidence>
<feature type="domain" description="Dof-type" evidence="11">
    <location>
        <begin position="34"/>
        <end position="88"/>
    </location>
</feature>
<dbReference type="GO" id="GO:0005634">
    <property type="term" value="C:nucleus"/>
    <property type="evidence" value="ECO:0007669"/>
    <property type="project" value="UniProtKB-SubCell"/>
</dbReference>
<keyword evidence="3 9" id="KW-0862">Zinc</keyword>
<evidence type="ECO:0000256" key="2">
    <source>
        <dbReference type="ARBA" id="ARBA00022771"/>
    </source>
</evidence>
<feature type="region of interest" description="Disordered" evidence="10">
    <location>
        <begin position="285"/>
        <end position="316"/>
    </location>
</feature>
<keyword evidence="1 9" id="KW-0479">Metal-binding</keyword>
<keyword evidence="6 9" id="KW-0804">Transcription</keyword>
<keyword evidence="7 8" id="KW-0539">Nucleus</keyword>
<comment type="function">
    <text evidence="9">Transcription factor that binds specifically to a 5'-AA[AG]G-3' consensus core sequence.</text>
</comment>
<evidence type="ECO:0000313" key="12">
    <source>
        <dbReference type="EMBL" id="KAJ3688880.1"/>
    </source>
</evidence>
<feature type="region of interest" description="Disordered" evidence="10">
    <location>
        <begin position="1"/>
        <end position="34"/>
    </location>
</feature>